<comment type="caution">
    <text evidence="1">The sequence shown here is derived from an EMBL/GenBank/DDBJ whole genome shotgun (WGS) entry which is preliminary data.</text>
</comment>
<dbReference type="AlphaFoldDB" id="A0AAD7JET2"/>
<accession>A0AAD7JET2</accession>
<sequence>MHDRQIQVTEDHAPSSLGAEYSGHPVTAVSRMPTEILCEIFRLALSHKVHQTAFYDIVHPHIEVRPPWGIGLVSKRWRECALGDALLWSKIHIDWGTKSEEQAMLCYPLEALQTQLSRSGGTALEVYFATCHSSDASAPALLLSLLQVLVDESHRWERFQFRFASGSLAHQPLPGTLAILGRIEGQTQRLRHLEFLAGNIPPGMLAGIHKIFAVAPQLRDVFLIPGGFGDGYSPNFSLPWDQLTHLRATFDTTVWIETLSRTQALVECSLGIVAPSESGAARGAPIVLPELRRLAINDWSSIGPLNFLETPNLEYLFLNFTSVASAVPFLQRSQCRLRGLTIPEWHFGDLPQLTQLLKNIPTLLHLHANLMHDTDEPITTTQLFRDLQNTDICPQLTSIHLTLEEHDSCDFNALYDFLMARKNTLKFVSISTEDPIPSYMEEKLAALRSTIPHVDVSEITSEYFKIYFNRPLDRVAKETAYF</sequence>
<gene>
    <name evidence="1" type="ORF">B0H16DRAFT_1528143</name>
</gene>
<organism evidence="1 2">
    <name type="scientific">Mycena metata</name>
    <dbReference type="NCBI Taxonomy" id="1033252"/>
    <lineage>
        <taxon>Eukaryota</taxon>
        <taxon>Fungi</taxon>
        <taxon>Dikarya</taxon>
        <taxon>Basidiomycota</taxon>
        <taxon>Agaricomycotina</taxon>
        <taxon>Agaricomycetes</taxon>
        <taxon>Agaricomycetidae</taxon>
        <taxon>Agaricales</taxon>
        <taxon>Marasmiineae</taxon>
        <taxon>Mycenaceae</taxon>
        <taxon>Mycena</taxon>
    </lineage>
</organism>
<protein>
    <recommendedName>
        <fullName evidence="3">F-box domain-containing protein</fullName>
    </recommendedName>
</protein>
<proteinExistence type="predicted"/>
<name>A0AAD7JET2_9AGAR</name>
<evidence type="ECO:0000313" key="2">
    <source>
        <dbReference type="Proteomes" id="UP001215598"/>
    </source>
</evidence>
<dbReference type="EMBL" id="JARKIB010000031">
    <property type="protein sequence ID" value="KAJ7762914.1"/>
    <property type="molecule type" value="Genomic_DNA"/>
</dbReference>
<dbReference type="SUPFAM" id="SSF52047">
    <property type="entry name" value="RNI-like"/>
    <property type="match status" value="1"/>
</dbReference>
<evidence type="ECO:0008006" key="3">
    <source>
        <dbReference type="Google" id="ProtNLM"/>
    </source>
</evidence>
<evidence type="ECO:0000313" key="1">
    <source>
        <dbReference type="EMBL" id="KAJ7762914.1"/>
    </source>
</evidence>
<dbReference type="Proteomes" id="UP001215598">
    <property type="component" value="Unassembled WGS sequence"/>
</dbReference>
<keyword evidence="2" id="KW-1185">Reference proteome</keyword>
<reference evidence="1" key="1">
    <citation type="submission" date="2023-03" db="EMBL/GenBank/DDBJ databases">
        <title>Massive genome expansion in bonnet fungi (Mycena s.s.) driven by repeated elements and novel gene families across ecological guilds.</title>
        <authorList>
            <consortium name="Lawrence Berkeley National Laboratory"/>
            <person name="Harder C.B."/>
            <person name="Miyauchi S."/>
            <person name="Viragh M."/>
            <person name="Kuo A."/>
            <person name="Thoen E."/>
            <person name="Andreopoulos B."/>
            <person name="Lu D."/>
            <person name="Skrede I."/>
            <person name="Drula E."/>
            <person name="Henrissat B."/>
            <person name="Morin E."/>
            <person name="Kohler A."/>
            <person name="Barry K."/>
            <person name="LaButti K."/>
            <person name="Morin E."/>
            <person name="Salamov A."/>
            <person name="Lipzen A."/>
            <person name="Mereny Z."/>
            <person name="Hegedus B."/>
            <person name="Baldrian P."/>
            <person name="Stursova M."/>
            <person name="Weitz H."/>
            <person name="Taylor A."/>
            <person name="Grigoriev I.V."/>
            <person name="Nagy L.G."/>
            <person name="Martin F."/>
            <person name="Kauserud H."/>
        </authorList>
    </citation>
    <scope>NUCLEOTIDE SEQUENCE</scope>
    <source>
        <strain evidence="1">CBHHK182m</strain>
    </source>
</reference>